<protein>
    <submittedName>
        <fullName evidence="1">Uncharacterized protein</fullName>
    </submittedName>
</protein>
<name>A0AA35Z942_LACSI</name>
<dbReference type="EMBL" id="OX465081">
    <property type="protein sequence ID" value="CAI9287914.1"/>
    <property type="molecule type" value="Genomic_DNA"/>
</dbReference>
<proteinExistence type="predicted"/>
<evidence type="ECO:0000313" key="1">
    <source>
        <dbReference type="EMBL" id="CAI9287914.1"/>
    </source>
</evidence>
<organism evidence="1 2">
    <name type="scientific">Lactuca saligna</name>
    <name type="common">Willowleaf lettuce</name>
    <dbReference type="NCBI Taxonomy" id="75948"/>
    <lineage>
        <taxon>Eukaryota</taxon>
        <taxon>Viridiplantae</taxon>
        <taxon>Streptophyta</taxon>
        <taxon>Embryophyta</taxon>
        <taxon>Tracheophyta</taxon>
        <taxon>Spermatophyta</taxon>
        <taxon>Magnoliopsida</taxon>
        <taxon>eudicotyledons</taxon>
        <taxon>Gunneridae</taxon>
        <taxon>Pentapetalae</taxon>
        <taxon>asterids</taxon>
        <taxon>campanulids</taxon>
        <taxon>Asterales</taxon>
        <taxon>Asteraceae</taxon>
        <taxon>Cichorioideae</taxon>
        <taxon>Cichorieae</taxon>
        <taxon>Lactucinae</taxon>
        <taxon>Lactuca</taxon>
    </lineage>
</organism>
<sequence length="267" mass="29710">MELRIDGPLQVHILADVQVSLSRDFSRSTLPQLTYDLGSYLSIGDLGLTSPDQRLQRLLKDPMNPQVKLVQGWVVEHLACFYYMILWTFPDEKPLVIWLNGACKQLRSVGVSMVIVAVADSWLPVVALQYWDSQLHGTELENAHNLAQENGVNDFLLLGNLEKAVKEIVDQPLPLVDGIEDQLVEFSEAMRCPTFAESSVNFEQKVGGSGSMKHLPIKLESGEKTQRCCGENGICSHWETPPQTGLILTKSNSTSVKILCAEMLRSC</sequence>
<evidence type="ECO:0000313" key="2">
    <source>
        <dbReference type="Proteomes" id="UP001177003"/>
    </source>
</evidence>
<gene>
    <name evidence="1" type="ORF">LSALG_LOCUS27248</name>
</gene>
<dbReference type="Proteomes" id="UP001177003">
    <property type="component" value="Chromosome 5"/>
</dbReference>
<keyword evidence="2" id="KW-1185">Reference proteome</keyword>
<dbReference type="AlphaFoldDB" id="A0AA35Z942"/>
<accession>A0AA35Z942</accession>
<reference evidence="1" key="1">
    <citation type="submission" date="2023-04" db="EMBL/GenBank/DDBJ databases">
        <authorList>
            <person name="Vijverberg K."/>
            <person name="Xiong W."/>
            <person name="Schranz E."/>
        </authorList>
    </citation>
    <scope>NUCLEOTIDE SEQUENCE</scope>
</reference>